<feature type="compositionally biased region" description="Polar residues" evidence="1">
    <location>
        <begin position="145"/>
        <end position="156"/>
    </location>
</feature>
<dbReference type="PANTHER" id="PTHR40635:SF1">
    <property type="match status" value="1"/>
</dbReference>
<dbReference type="HOGENOM" id="CLU_051060_0_0_1"/>
<evidence type="ECO:0000313" key="2">
    <source>
        <dbReference type="EMBL" id="KIO32756.1"/>
    </source>
</evidence>
<feature type="region of interest" description="Disordered" evidence="1">
    <location>
        <begin position="410"/>
        <end position="432"/>
    </location>
</feature>
<feature type="compositionally biased region" description="Basic and acidic residues" evidence="1">
    <location>
        <begin position="115"/>
        <end position="129"/>
    </location>
</feature>
<reference evidence="3" key="2">
    <citation type="submission" date="2015-01" db="EMBL/GenBank/DDBJ databases">
        <title>Evolutionary Origins and Diversification of the Mycorrhizal Mutualists.</title>
        <authorList>
            <consortium name="DOE Joint Genome Institute"/>
            <consortium name="Mycorrhizal Genomics Consortium"/>
            <person name="Kohler A."/>
            <person name="Kuo A."/>
            <person name="Nagy L.G."/>
            <person name="Floudas D."/>
            <person name="Copeland A."/>
            <person name="Barry K.W."/>
            <person name="Cichocki N."/>
            <person name="Veneault-Fourrey C."/>
            <person name="LaButti K."/>
            <person name="Lindquist E.A."/>
            <person name="Lipzen A."/>
            <person name="Lundell T."/>
            <person name="Morin E."/>
            <person name="Murat C."/>
            <person name="Riley R."/>
            <person name="Ohm R."/>
            <person name="Sun H."/>
            <person name="Tunlid A."/>
            <person name="Henrissat B."/>
            <person name="Grigoriev I.V."/>
            <person name="Hibbett D.S."/>
            <person name="Martin F."/>
        </authorList>
    </citation>
    <scope>NUCLEOTIDE SEQUENCE [LARGE SCALE GENOMIC DNA]</scope>
    <source>
        <strain evidence="3">MUT 4182</strain>
    </source>
</reference>
<accession>A0A0C3QTZ2</accession>
<dbReference type="OrthoDB" id="5374757at2759"/>
<feature type="region of interest" description="Disordered" evidence="1">
    <location>
        <begin position="301"/>
        <end position="337"/>
    </location>
</feature>
<protein>
    <submittedName>
        <fullName evidence="2">Uncharacterized protein</fullName>
    </submittedName>
</protein>
<feature type="compositionally biased region" description="Basic and acidic residues" evidence="1">
    <location>
        <begin position="208"/>
        <end position="224"/>
    </location>
</feature>
<gene>
    <name evidence="2" type="ORF">M407DRAFT_95651</name>
</gene>
<dbReference type="Proteomes" id="UP000054248">
    <property type="component" value="Unassembled WGS sequence"/>
</dbReference>
<dbReference type="AlphaFoldDB" id="A0A0C3QTZ2"/>
<evidence type="ECO:0000256" key="1">
    <source>
        <dbReference type="SAM" id="MobiDB-lite"/>
    </source>
</evidence>
<organism evidence="2 3">
    <name type="scientific">Tulasnella calospora MUT 4182</name>
    <dbReference type="NCBI Taxonomy" id="1051891"/>
    <lineage>
        <taxon>Eukaryota</taxon>
        <taxon>Fungi</taxon>
        <taxon>Dikarya</taxon>
        <taxon>Basidiomycota</taxon>
        <taxon>Agaricomycotina</taxon>
        <taxon>Agaricomycetes</taxon>
        <taxon>Cantharellales</taxon>
        <taxon>Tulasnellaceae</taxon>
        <taxon>Tulasnella</taxon>
    </lineage>
</organism>
<reference evidence="2 3" key="1">
    <citation type="submission" date="2014-04" db="EMBL/GenBank/DDBJ databases">
        <authorList>
            <consortium name="DOE Joint Genome Institute"/>
            <person name="Kuo A."/>
            <person name="Girlanda M."/>
            <person name="Perotto S."/>
            <person name="Kohler A."/>
            <person name="Nagy L.G."/>
            <person name="Floudas D."/>
            <person name="Copeland A."/>
            <person name="Barry K.W."/>
            <person name="Cichocki N."/>
            <person name="Veneault-Fourrey C."/>
            <person name="LaButti K."/>
            <person name="Lindquist E.A."/>
            <person name="Lipzen A."/>
            <person name="Lundell T."/>
            <person name="Morin E."/>
            <person name="Murat C."/>
            <person name="Sun H."/>
            <person name="Tunlid A."/>
            <person name="Henrissat B."/>
            <person name="Grigoriev I.V."/>
            <person name="Hibbett D.S."/>
            <person name="Martin F."/>
            <person name="Nordberg H.P."/>
            <person name="Cantor M.N."/>
            <person name="Hua S.X."/>
        </authorList>
    </citation>
    <scope>NUCLEOTIDE SEQUENCE [LARGE SCALE GENOMIC DNA]</scope>
    <source>
        <strain evidence="2 3">MUT 4182</strain>
    </source>
</reference>
<feature type="compositionally biased region" description="Acidic residues" evidence="1">
    <location>
        <begin position="179"/>
        <end position="192"/>
    </location>
</feature>
<feature type="compositionally biased region" description="Low complexity" evidence="1">
    <location>
        <begin position="323"/>
        <end position="337"/>
    </location>
</feature>
<dbReference type="PANTHER" id="PTHR40635">
    <property type="match status" value="1"/>
</dbReference>
<feature type="region of interest" description="Disordered" evidence="1">
    <location>
        <begin position="241"/>
        <end position="273"/>
    </location>
</feature>
<dbReference type="EMBL" id="KN822952">
    <property type="protein sequence ID" value="KIO32756.1"/>
    <property type="molecule type" value="Genomic_DNA"/>
</dbReference>
<evidence type="ECO:0000313" key="3">
    <source>
        <dbReference type="Proteomes" id="UP000054248"/>
    </source>
</evidence>
<proteinExistence type="predicted"/>
<feature type="region of interest" description="Disordered" evidence="1">
    <location>
        <begin position="103"/>
        <end position="224"/>
    </location>
</feature>
<keyword evidence="3" id="KW-1185">Reference proteome</keyword>
<name>A0A0C3QTZ2_9AGAM</name>
<sequence length="432" mass="48333">MSFRHRNALYLRISRHTVIPLYLYLDDKDTKWMNDKILTQVIQDMRPLILKKWREELAFKDVSGPKRKKFGVVDVYRGDSYQLAYFLQRNESHNLLVKTRHFSSEPRRQLIPKPSDVETKESLKHEKPTRSAKSVGQKRKRSETADGQSSASSNSVPPIVRRSERRITRNIPAGTYREQEEDDERELGDEEQVTTPGEANLDLDDAQETDKDAPKTKEIVVKTEQEDADLAALLARASPMAAEDADYLEPPADHAETEGSQRAESMDMDEEQQKPTLTLRYDGYTIPDVCLVLIVEPYSASASRAATREPSTAPGASRYVGLAPPSRAATEAPEEATATIPKKPLLRDFTPMPGDEIQEVPRFPSVAPQRTYPPVPLFHEATPGFDDEDGDSSNLIQFSQAINLAGNRLTVGQGGEDEDDADALLADADEAR</sequence>
<feature type="compositionally biased region" description="Basic and acidic residues" evidence="1">
    <location>
        <begin position="251"/>
        <end position="265"/>
    </location>
</feature>